<dbReference type="InterPro" id="IPR050964">
    <property type="entry name" value="Striated_Muscle_Regulatory"/>
</dbReference>
<dbReference type="WBParaSite" id="SMUV_0000700301-mRNA-1">
    <property type="protein sequence ID" value="SMUV_0000700301-mRNA-1"/>
    <property type="gene ID" value="SMUV_0000700301"/>
</dbReference>
<dbReference type="SUPFAM" id="SSF48726">
    <property type="entry name" value="Immunoglobulin"/>
    <property type="match status" value="3"/>
</dbReference>
<dbReference type="InterPro" id="IPR013098">
    <property type="entry name" value="Ig_I-set"/>
</dbReference>
<proteinExistence type="inferred from homology"/>
<dbReference type="PROSITE" id="PS50835">
    <property type="entry name" value="IG_LIKE"/>
    <property type="match status" value="2"/>
</dbReference>
<evidence type="ECO:0000256" key="3">
    <source>
        <dbReference type="SAM" id="MobiDB-lite"/>
    </source>
</evidence>
<dbReference type="InterPro" id="IPR007110">
    <property type="entry name" value="Ig-like_dom"/>
</dbReference>
<feature type="domain" description="Ig-like" evidence="4">
    <location>
        <begin position="5"/>
        <end position="97"/>
    </location>
</feature>
<organism evidence="5 6">
    <name type="scientific">Syphacia muris</name>
    <dbReference type="NCBI Taxonomy" id="451379"/>
    <lineage>
        <taxon>Eukaryota</taxon>
        <taxon>Metazoa</taxon>
        <taxon>Ecdysozoa</taxon>
        <taxon>Nematoda</taxon>
        <taxon>Chromadorea</taxon>
        <taxon>Rhabditida</taxon>
        <taxon>Spirurina</taxon>
        <taxon>Oxyuridomorpha</taxon>
        <taxon>Oxyuroidea</taxon>
        <taxon>Oxyuridae</taxon>
        <taxon>Syphacia</taxon>
    </lineage>
</organism>
<feature type="compositionally biased region" description="Basic residues" evidence="3">
    <location>
        <begin position="236"/>
        <end position="247"/>
    </location>
</feature>
<feature type="compositionally biased region" description="Polar residues" evidence="3">
    <location>
        <begin position="394"/>
        <end position="422"/>
    </location>
</feature>
<evidence type="ECO:0000259" key="4">
    <source>
        <dbReference type="PROSITE" id="PS50835"/>
    </source>
</evidence>
<sequence length="656" mass="72231">MPGAPRFTQKPSIQQTPQGDLLMECHLEADPPPEIIWHHAGTPISAGPRVTLTLTNLHDTLYKAVLLIKEPNVGDGGAYKCTAGNQYGESNANINLNFAGNLGGADEQKSSKGPAFVSKPRIIPKDGGALILMECRVKSATKPVVTWFKDGIPIQEGSLYACLSSDVGDSVYLLQLEIRGPTANEAGQYRCNIKNEQGETNANLALNFEQDEEERQKLGRKSPREKRERDSASPRHGSRPGSPKKLKSREGTPRKSLKSREGTPRKSIRSRTATPTQEVEKRTNESDVKQAKATKTDEASTKRKTEATLPPTDEQKSKNRSANVKQESAAPEASNAASDALGISKSAANEATNSDISEISNRQPSEAVTSNRPPSDNKTTAASVDSGKQKIDIGSSTKTATSETDSRGNQTSVTKPKSSSNDFDIRTTEKSRKLYRRAPVVLSAAKSKVLILKSTFFKAAYEGETVTLECELQCDPSTAIDGIVPGKIITELIHEAFYSGFQCEFYRDGRVIIPSDEFRTYFDGQFARLEIIRMTEDKSGLFKLSAKSNYGETHSSAMVEFEHREGDFDIHKHPRKEKASNDEETKKQQQQKDTIPIVEEKPKSKSREVSFSEPETKQQPQRPELFVEQPEDGDADESAVLNRLGHGMNGFYMDES</sequence>
<feature type="region of interest" description="Disordered" evidence="3">
    <location>
        <begin position="205"/>
        <end position="425"/>
    </location>
</feature>
<feature type="compositionally biased region" description="Basic and acidic residues" evidence="3">
    <location>
        <begin position="278"/>
        <end position="306"/>
    </location>
</feature>
<dbReference type="InterPro" id="IPR013783">
    <property type="entry name" value="Ig-like_fold"/>
</dbReference>
<feature type="compositionally biased region" description="Basic and acidic residues" evidence="3">
    <location>
        <begin position="598"/>
        <end position="616"/>
    </location>
</feature>
<dbReference type="InterPro" id="IPR003598">
    <property type="entry name" value="Ig_sub2"/>
</dbReference>
<dbReference type="Gene3D" id="2.60.40.10">
    <property type="entry name" value="Immunoglobulins"/>
    <property type="match status" value="3"/>
</dbReference>
<evidence type="ECO:0000256" key="1">
    <source>
        <dbReference type="ARBA" id="ARBA00022737"/>
    </source>
</evidence>
<dbReference type="FunFam" id="2.60.40.10:FF:000097">
    <property type="entry name" value="Bent, isoform F"/>
    <property type="match status" value="2"/>
</dbReference>
<dbReference type="InterPro" id="IPR003599">
    <property type="entry name" value="Ig_sub"/>
</dbReference>
<feature type="domain" description="Ig-like" evidence="4">
    <location>
        <begin position="114"/>
        <end position="207"/>
    </location>
</feature>
<accession>A0A0N5AQN2</accession>
<dbReference type="PANTHER" id="PTHR13817">
    <property type="entry name" value="TITIN"/>
    <property type="match status" value="1"/>
</dbReference>
<dbReference type="Pfam" id="PF07679">
    <property type="entry name" value="I-set"/>
    <property type="match status" value="2"/>
</dbReference>
<name>A0A0N5AQN2_9BILA</name>
<keyword evidence="1" id="KW-0677">Repeat</keyword>
<dbReference type="AlphaFoldDB" id="A0A0N5AQN2"/>
<feature type="compositionally biased region" description="Basic and acidic residues" evidence="3">
    <location>
        <begin position="248"/>
        <end position="264"/>
    </location>
</feature>
<feature type="compositionally biased region" description="Polar residues" evidence="3">
    <location>
        <begin position="346"/>
        <end position="383"/>
    </location>
</feature>
<dbReference type="SMART" id="SM00409">
    <property type="entry name" value="IG"/>
    <property type="match status" value="3"/>
</dbReference>
<dbReference type="SMART" id="SM00408">
    <property type="entry name" value="IGc2"/>
    <property type="match status" value="2"/>
</dbReference>
<evidence type="ECO:0000313" key="6">
    <source>
        <dbReference type="WBParaSite" id="SMUV_0000700301-mRNA-1"/>
    </source>
</evidence>
<protein>
    <submittedName>
        <fullName evidence="6">Ig-like domain-containing protein</fullName>
    </submittedName>
</protein>
<dbReference type="GO" id="GO:0045214">
    <property type="term" value="P:sarcomere organization"/>
    <property type="evidence" value="ECO:0007669"/>
    <property type="project" value="TreeGrafter"/>
</dbReference>
<dbReference type="Proteomes" id="UP000046393">
    <property type="component" value="Unplaced"/>
</dbReference>
<evidence type="ECO:0000256" key="2">
    <source>
        <dbReference type="ARBA" id="ARBA00038352"/>
    </source>
</evidence>
<reference evidence="6" key="1">
    <citation type="submission" date="2017-02" db="UniProtKB">
        <authorList>
            <consortium name="WormBaseParasite"/>
        </authorList>
    </citation>
    <scope>IDENTIFICATION</scope>
</reference>
<dbReference type="InterPro" id="IPR036179">
    <property type="entry name" value="Ig-like_dom_sf"/>
</dbReference>
<keyword evidence="5" id="KW-1185">Reference proteome</keyword>
<dbReference type="GO" id="GO:0031430">
    <property type="term" value="C:M band"/>
    <property type="evidence" value="ECO:0007669"/>
    <property type="project" value="TreeGrafter"/>
</dbReference>
<dbReference type="STRING" id="451379.A0A0N5AQN2"/>
<evidence type="ECO:0000313" key="5">
    <source>
        <dbReference type="Proteomes" id="UP000046393"/>
    </source>
</evidence>
<feature type="region of interest" description="Disordered" evidence="3">
    <location>
        <begin position="565"/>
        <end position="638"/>
    </location>
</feature>
<comment type="similarity">
    <text evidence="2">Belongs to the immunoglobulin superfamily. MyBP family.</text>
</comment>
<dbReference type="PANTHER" id="PTHR13817:SF49">
    <property type="entry name" value="MYOSIN-BINDING PROTEIN H"/>
    <property type="match status" value="1"/>
</dbReference>
<feature type="compositionally biased region" description="Basic and acidic residues" evidence="3">
    <location>
        <begin position="565"/>
        <end position="587"/>
    </location>
</feature>
<feature type="compositionally biased region" description="Low complexity" evidence="3">
    <location>
        <begin position="328"/>
        <end position="340"/>
    </location>
</feature>